<dbReference type="InterPro" id="IPR017451">
    <property type="entry name" value="F-box-assoc_interact_dom"/>
</dbReference>
<dbReference type="RefSeq" id="XP_004491698.1">
    <property type="nucleotide sequence ID" value="XM_004491641.3"/>
</dbReference>
<reference evidence="3" key="1">
    <citation type="journal article" date="2013" name="Nat. Biotechnol.">
        <title>Draft genome sequence of chickpea (Cicer arietinum) provides a resource for trait improvement.</title>
        <authorList>
            <person name="Varshney R.K."/>
            <person name="Song C."/>
            <person name="Saxena R.K."/>
            <person name="Azam S."/>
            <person name="Yu S."/>
            <person name="Sharpe A.G."/>
            <person name="Cannon S."/>
            <person name="Baek J."/>
            <person name="Rosen B.D."/>
            <person name="Tar'an B."/>
            <person name="Millan T."/>
            <person name="Zhang X."/>
            <person name="Ramsay L.D."/>
            <person name="Iwata A."/>
            <person name="Wang Y."/>
            <person name="Nelson W."/>
            <person name="Farmer A.D."/>
            <person name="Gaur P.M."/>
            <person name="Soderlund C."/>
            <person name="Penmetsa R.V."/>
            <person name="Xu C."/>
            <person name="Bharti A.K."/>
            <person name="He W."/>
            <person name="Winter P."/>
            <person name="Zhao S."/>
            <person name="Hane J.K."/>
            <person name="Carrasquilla-Garcia N."/>
            <person name="Condie J.A."/>
            <person name="Upadhyaya H.D."/>
            <person name="Luo M.C."/>
            <person name="Thudi M."/>
            <person name="Gowda C.L."/>
            <person name="Singh N.P."/>
            <person name="Lichtenzveig J."/>
            <person name="Gali K.K."/>
            <person name="Rubio J."/>
            <person name="Nadarajan N."/>
            <person name="Dolezel J."/>
            <person name="Bansal K.C."/>
            <person name="Xu X."/>
            <person name="Edwards D."/>
            <person name="Zhang G."/>
            <person name="Kahl G."/>
            <person name="Gil J."/>
            <person name="Singh K.B."/>
            <person name="Datta S.K."/>
            <person name="Jackson S.A."/>
            <person name="Wang J."/>
            <person name="Cook D.R."/>
        </authorList>
    </citation>
    <scope>NUCLEOTIDE SEQUENCE [LARGE SCALE GENOMIC DNA]</scope>
    <source>
        <strain evidence="3">cv. CDC Frontier</strain>
    </source>
</reference>
<evidence type="ECO:0000313" key="4">
    <source>
        <dbReference type="RefSeq" id="XP_004491698.1"/>
    </source>
</evidence>
<dbReference type="InterPro" id="IPR050796">
    <property type="entry name" value="SCF_F-box_component"/>
</dbReference>
<dbReference type="SMART" id="SM00256">
    <property type="entry name" value="FBOX"/>
    <property type="match status" value="1"/>
</dbReference>
<name>A0A1S2XMR1_CICAR</name>
<keyword evidence="3" id="KW-1185">Reference proteome</keyword>
<dbReference type="Proteomes" id="UP000087171">
    <property type="component" value="Chromosome Ca3"/>
</dbReference>
<feature type="domain" description="F-box" evidence="2">
    <location>
        <begin position="21"/>
        <end position="66"/>
    </location>
</feature>
<dbReference type="Pfam" id="PF00646">
    <property type="entry name" value="F-box"/>
    <property type="match status" value="1"/>
</dbReference>
<protein>
    <submittedName>
        <fullName evidence="4">F-box/kelch-repeat protein At3g23880-like</fullName>
    </submittedName>
</protein>
<organism evidence="3 4">
    <name type="scientific">Cicer arietinum</name>
    <name type="common">Chickpea</name>
    <name type="synonym">Garbanzo</name>
    <dbReference type="NCBI Taxonomy" id="3827"/>
    <lineage>
        <taxon>Eukaryota</taxon>
        <taxon>Viridiplantae</taxon>
        <taxon>Streptophyta</taxon>
        <taxon>Embryophyta</taxon>
        <taxon>Tracheophyta</taxon>
        <taxon>Spermatophyta</taxon>
        <taxon>Magnoliopsida</taxon>
        <taxon>eudicotyledons</taxon>
        <taxon>Gunneridae</taxon>
        <taxon>Pentapetalae</taxon>
        <taxon>rosids</taxon>
        <taxon>fabids</taxon>
        <taxon>Fabales</taxon>
        <taxon>Fabaceae</taxon>
        <taxon>Papilionoideae</taxon>
        <taxon>50 kb inversion clade</taxon>
        <taxon>NPAAA clade</taxon>
        <taxon>Hologalegina</taxon>
        <taxon>IRL clade</taxon>
        <taxon>Cicereae</taxon>
        <taxon>Cicer</taxon>
    </lineage>
</organism>
<evidence type="ECO:0000313" key="3">
    <source>
        <dbReference type="Proteomes" id="UP000087171"/>
    </source>
</evidence>
<dbReference type="PANTHER" id="PTHR31672:SF13">
    <property type="entry name" value="F-BOX PROTEIN CPR30-LIKE"/>
    <property type="match status" value="1"/>
</dbReference>
<dbReference type="PANTHER" id="PTHR31672">
    <property type="entry name" value="BNACNNG10540D PROTEIN"/>
    <property type="match status" value="1"/>
</dbReference>
<dbReference type="SUPFAM" id="SSF81383">
    <property type="entry name" value="F-box domain"/>
    <property type="match status" value="1"/>
</dbReference>
<gene>
    <name evidence="4" type="primary">LOC101491197</name>
</gene>
<dbReference type="InterPro" id="IPR001810">
    <property type="entry name" value="F-box_dom"/>
</dbReference>
<dbReference type="AlphaFoldDB" id="A0A1S2XMR1"/>
<evidence type="ECO:0000256" key="1">
    <source>
        <dbReference type="SAM" id="MobiDB-lite"/>
    </source>
</evidence>
<dbReference type="OrthoDB" id="591557at2759"/>
<dbReference type="NCBIfam" id="TIGR01640">
    <property type="entry name" value="F_box_assoc_1"/>
    <property type="match status" value="1"/>
</dbReference>
<accession>A0A1S2XMR1</accession>
<dbReference type="STRING" id="3827.A0A1S2XMR1"/>
<dbReference type="GeneID" id="101491197"/>
<dbReference type="PROSITE" id="PS50181">
    <property type="entry name" value="FBOX"/>
    <property type="match status" value="1"/>
</dbReference>
<feature type="region of interest" description="Disordered" evidence="1">
    <location>
        <begin position="1"/>
        <end position="21"/>
    </location>
</feature>
<sequence>MLFKHFSSSTTTAPSNMAEHSNPTDLFPNDLITKILLLLNVKSILRFKCVSKSWNTLISDSIFVKLHLQLLPQNKHLLLIPFDPKNNQNSGIVSFPICRLLENKSVTLVNEPNMHMKDCSRVIGSCNGLVCLLGFSSTIGPQDIWIRLCNPITGFLSEKLGSFRQSRQHAFKRLRCTFCYHNSTYKVVVYCCKEVKVFSLGDNSWRNIQKFPLFIFNYMVVFNDIPVNEGVNEGVYLRGTVNWLAFRNKLERVQCLNDVDVEELVIVSLDLGTETYRQLLPPLGFDVVGPTIAVLMECLYFSYHFERSHFVMWKMTEFGVEESWTQFVKISYQNLQVNTFGWSVMYLRLFLFPLCFSENGDTLILASNKEKQAILYNLRDGTATRTSVTNNIKWYISKDYVESFVQ</sequence>
<proteinExistence type="predicted"/>
<reference evidence="4" key="2">
    <citation type="submission" date="2025-08" db="UniProtKB">
        <authorList>
            <consortium name="RefSeq"/>
        </authorList>
    </citation>
    <scope>IDENTIFICATION</scope>
    <source>
        <tissue evidence="4">Etiolated seedlings</tissue>
    </source>
</reference>
<dbReference type="KEGG" id="cam:101491197"/>
<dbReference type="Gene3D" id="1.20.1280.50">
    <property type="match status" value="1"/>
</dbReference>
<dbReference type="PaxDb" id="3827-XP_004491698.1"/>
<evidence type="ECO:0000259" key="2">
    <source>
        <dbReference type="PROSITE" id="PS50181"/>
    </source>
</evidence>
<dbReference type="InterPro" id="IPR036047">
    <property type="entry name" value="F-box-like_dom_sf"/>
</dbReference>